<evidence type="ECO:0000313" key="3">
    <source>
        <dbReference type="EMBL" id="KAJ7650302.1"/>
    </source>
</evidence>
<proteinExistence type="predicted"/>
<organism evidence="3 4">
    <name type="scientific">Roridomyces roridus</name>
    <dbReference type="NCBI Taxonomy" id="1738132"/>
    <lineage>
        <taxon>Eukaryota</taxon>
        <taxon>Fungi</taxon>
        <taxon>Dikarya</taxon>
        <taxon>Basidiomycota</taxon>
        <taxon>Agaricomycotina</taxon>
        <taxon>Agaricomycetes</taxon>
        <taxon>Agaricomycetidae</taxon>
        <taxon>Agaricales</taxon>
        <taxon>Marasmiineae</taxon>
        <taxon>Mycenaceae</taxon>
        <taxon>Roridomyces</taxon>
    </lineage>
</organism>
<feature type="coiled-coil region" evidence="1">
    <location>
        <begin position="28"/>
        <end position="102"/>
    </location>
</feature>
<sequence>MSRTRSTVPKSPNPSVLTLTNDAPTSVLQSAGNQLLDLKETYEKAMRTKRDTALDSNADLATEIATLVVVADGLQDAIVRQEKALEDALEKARHALGEESEEFTKLLATHASGSKTKPMAPVALQEVRGNSLKACIRHELPEGSSGPAARAAEGEGGDAWWWRVRR</sequence>
<keyword evidence="1" id="KW-0175">Coiled coil</keyword>
<protein>
    <submittedName>
        <fullName evidence="3">Uncharacterized protein</fullName>
    </submittedName>
</protein>
<evidence type="ECO:0000256" key="1">
    <source>
        <dbReference type="SAM" id="Coils"/>
    </source>
</evidence>
<reference evidence="3" key="1">
    <citation type="submission" date="2023-03" db="EMBL/GenBank/DDBJ databases">
        <title>Massive genome expansion in bonnet fungi (Mycena s.s.) driven by repeated elements and novel gene families across ecological guilds.</title>
        <authorList>
            <consortium name="Lawrence Berkeley National Laboratory"/>
            <person name="Harder C.B."/>
            <person name="Miyauchi S."/>
            <person name="Viragh M."/>
            <person name="Kuo A."/>
            <person name="Thoen E."/>
            <person name="Andreopoulos B."/>
            <person name="Lu D."/>
            <person name="Skrede I."/>
            <person name="Drula E."/>
            <person name="Henrissat B."/>
            <person name="Morin E."/>
            <person name="Kohler A."/>
            <person name="Barry K."/>
            <person name="LaButti K."/>
            <person name="Morin E."/>
            <person name="Salamov A."/>
            <person name="Lipzen A."/>
            <person name="Mereny Z."/>
            <person name="Hegedus B."/>
            <person name="Baldrian P."/>
            <person name="Stursova M."/>
            <person name="Weitz H."/>
            <person name="Taylor A."/>
            <person name="Grigoriev I.V."/>
            <person name="Nagy L.G."/>
            <person name="Martin F."/>
            <person name="Kauserud H."/>
        </authorList>
    </citation>
    <scope>NUCLEOTIDE SEQUENCE</scope>
    <source>
        <strain evidence="3">9284</strain>
    </source>
</reference>
<name>A0AAD7CLK6_9AGAR</name>
<evidence type="ECO:0000256" key="2">
    <source>
        <dbReference type="SAM" id="MobiDB-lite"/>
    </source>
</evidence>
<dbReference type="AlphaFoldDB" id="A0AAD7CLK6"/>
<dbReference type="Proteomes" id="UP001221142">
    <property type="component" value="Unassembled WGS sequence"/>
</dbReference>
<evidence type="ECO:0000313" key="4">
    <source>
        <dbReference type="Proteomes" id="UP001221142"/>
    </source>
</evidence>
<comment type="caution">
    <text evidence="3">The sequence shown here is derived from an EMBL/GenBank/DDBJ whole genome shotgun (WGS) entry which is preliminary data.</text>
</comment>
<accession>A0AAD7CLK6</accession>
<gene>
    <name evidence="3" type="ORF">FB45DRAFT_14577</name>
</gene>
<keyword evidence="4" id="KW-1185">Reference proteome</keyword>
<dbReference type="EMBL" id="JARKIF010000001">
    <property type="protein sequence ID" value="KAJ7650302.1"/>
    <property type="molecule type" value="Genomic_DNA"/>
</dbReference>
<feature type="region of interest" description="Disordered" evidence="2">
    <location>
        <begin position="1"/>
        <end position="20"/>
    </location>
</feature>